<dbReference type="FunFam" id="2.60.40.10:FF:000032">
    <property type="entry name" value="palladin isoform X1"/>
    <property type="match status" value="2"/>
</dbReference>
<dbReference type="FunFam" id="2.60.40.10:FF:000107">
    <property type="entry name" value="Myosin, light chain kinase a"/>
    <property type="match status" value="1"/>
</dbReference>
<dbReference type="Pfam" id="PF13927">
    <property type="entry name" value="Ig_3"/>
    <property type="match status" value="1"/>
</dbReference>
<keyword evidence="7" id="KW-1185">Reference proteome</keyword>
<dbReference type="PROSITE" id="PS50835">
    <property type="entry name" value="IG_LIKE"/>
    <property type="match status" value="4"/>
</dbReference>
<dbReference type="InterPro" id="IPR013783">
    <property type="entry name" value="Ig-like_fold"/>
</dbReference>
<evidence type="ECO:0000259" key="5">
    <source>
        <dbReference type="PROSITE" id="PS50835"/>
    </source>
</evidence>
<dbReference type="SMART" id="SM00409">
    <property type="entry name" value="IG"/>
    <property type="match status" value="8"/>
</dbReference>
<proteinExistence type="predicted"/>
<protein>
    <recommendedName>
        <fullName evidence="5">Ig-like domain-containing protein</fullName>
    </recommendedName>
</protein>
<feature type="transmembrane region" description="Helical" evidence="4">
    <location>
        <begin position="21"/>
        <end position="39"/>
    </location>
</feature>
<evidence type="ECO:0000256" key="2">
    <source>
        <dbReference type="ARBA" id="ARBA00023157"/>
    </source>
</evidence>
<dbReference type="AlphaFoldDB" id="A0A2J7PUV4"/>
<evidence type="ECO:0000256" key="4">
    <source>
        <dbReference type="SAM" id="Phobius"/>
    </source>
</evidence>
<sequence>MTSLLYKSRYHNLITPVHLNMANWVVLHFLPVLLMVLFSRDADTSLLLSPKETNIVAHKDEKAVLPCLSTSSSVNITLFTGVYYWSMKRVYLGKQPHRNQTVTYDPKLGFILDPVTEEDTNFFRCKGTNRRQSYNSMLPYSEMEMGLGDSELIKFTLDVNTGHLLAAPNSRTIIVKEGSEAVLPCKPHTSEANVTLYREHFNFEVVKLGRHRKYERHGEDDDDDYYDDDHNDDEVRILSYDYKKGFNFSTVYFSDDATYKCEAKSQDQKEVMYFYMHIEEVHLLRGTQVHHIYFFKDDNVTLPCMPSNHNVSLTLYHSATREVGINHSAAREIPVESTECCNLTVTYDPNVGYTLKHASMSNAGTYRCEAKLRAHEEYEFFYVHFNSKRLLKQIDNRHIYPNGSGHAVIPCTTDTPDVKVKLYREIAPGLSRLVQRRMMYGGETVEYNHTVGYTVHYSVNTESVHFVCTAELGQDHDSLDFYWHGESLEESLLLRTASNIILANEDDKAVVPCRSHDADTEVQLFIGRSYLKRRKIQMGQQPHRNQIVTYDPMVGFTLDPVSHLDSSWYKCIATLSSQRQDMDFYLEVHEPPSITETNLSVDKNLVANFGSNMTMFCKSKGMPYPDTFWFKDGIPVVTDASYELGGRNQSLIIKLVQPEHEGMFSCLVENELGTEQAEGNLTISEIPPRVTRTNLNASQNIELNDNLTIFCKSKGKPETKTVWFKDGKPVVTDANVELGERNQTLTINAVNLEHSGMYQCKVWNSLGEAYAEGNVTVSGMEPARITDTNLNVSQDLEVKLGETLTMVCRSQGNPEPKTHWLKDGNPVDSDSTMKLSHRNQELNIAEVKMEHRGTYCCVVDNGLKKVQVEGTVTINEPAKIIETNLNVSQDIAAEVGTNLTMFCKSEGNPPPQITWFKDGKPLDKDSTFELKDSNQTLVIKGVRQEMKGLYRCVVHNKLGEMQIRQVVNVTGDSTNSARVITVIVVFTLVVVMLVGATVIYIRSDGVFSTLRQYMKLNKPEECIEEPSEFSERLEEEYFRSASVHREMNDYSNLIVSECLPEVSRPALQFLDDEERNAQSVGKSDGVSIIPPCASAVRSLEMKTI</sequence>
<dbReference type="STRING" id="105785.A0A2J7PUV4"/>
<keyword evidence="2" id="KW-1015">Disulfide bond</keyword>
<dbReference type="SUPFAM" id="SSF48726">
    <property type="entry name" value="Immunoglobulin"/>
    <property type="match status" value="6"/>
</dbReference>
<reference evidence="6 7" key="1">
    <citation type="submission" date="2017-12" db="EMBL/GenBank/DDBJ databases">
        <title>Hemimetabolous genomes reveal molecular basis of termite eusociality.</title>
        <authorList>
            <person name="Harrison M.C."/>
            <person name="Jongepier E."/>
            <person name="Robertson H.M."/>
            <person name="Arning N."/>
            <person name="Bitard-Feildel T."/>
            <person name="Chao H."/>
            <person name="Childers C.P."/>
            <person name="Dinh H."/>
            <person name="Doddapaneni H."/>
            <person name="Dugan S."/>
            <person name="Gowin J."/>
            <person name="Greiner C."/>
            <person name="Han Y."/>
            <person name="Hu H."/>
            <person name="Hughes D.S.T."/>
            <person name="Huylmans A.-K."/>
            <person name="Kemena C."/>
            <person name="Kremer L.P.M."/>
            <person name="Lee S.L."/>
            <person name="Lopez-Ezquerra A."/>
            <person name="Mallet L."/>
            <person name="Monroy-Kuhn J.M."/>
            <person name="Moser A."/>
            <person name="Murali S.C."/>
            <person name="Muzny D.M."/>
            <person name="Otani S."/>
            <person name="Piulachs M.-D."/>
            <person name="Poelchau M."/>
            <person name="Qu J."/>
            <person name="Schaub F."/>
            <person name="Wada-Katsumata A."/>
            <person name="Worley K.C."/>
            <person name="Xie Q."/>
            <person name="Ylla G."/>
            <person name="Poulsen M."/>
            <person name="Gibbs R.A."/>
            <person name="Schal C."/>
            <person name="Richards S."/>
            <person name="Belles X."/>
            <person name="Korb J."/>
            <person name="Bornberg-Bauer E."/>
        </authorList>
    </citation>
    <scope>NUCLEOTIDE SEQUENCE [LARGE SCALE GENOMIC DNA]</scope>
    <source>
        <tissue evidence="6">Whole body</tissue>
    </source>
</reference>
<dbReference type="Proteomes" id="UP000235965">
    <property type="component" value="Unassembled WGS sequence"/>
</dbReference>
<evidence type="ECO:0000313" key="7">
    <source>
        <dbReference type="Proteomes" id="UP000235965"/>
    </source>
</evidence>
<keyword evidence="3" id="KW-0393">Immunoglobulin domain</keyword>
<keyword evidence="4" id="KW-1133">Transmembrane helix</keyword>
<dbReference type="Pfam" id="PF07679">
    <property type="entry name" value="I-set"/>
    <property type="match status" value="3"/>
</dbReference>
<dbReference type="GO" id="GO:0007156">
    <property type="term" value="P:homophilic cell adhesion via plasma membrane adhesion molecules"/>
    <property type="evidence" value="ECO:0007669"/>
    <property type="project" value="TreeGrafter"/>
</dbReference>
<dbReference type="SMART" id="SM00408">
    <property type="entry name" value="IGc2"/>
    <property type="match status" value="6"/>
</dbReference>
<dbReference type="InterPro" id="IPR003598">
    <property type="entry name" value="Ig_sub2"/>
</dbReference>
<feature type="domain" description="Ig-like" evidence="5">
    <location>
        <begin position="782"/>
        <end position="873"/>
    </location>
</feature>
<organism evidence="6 7">
    <name type="scientific">Cryptotermes secundus</name>
    <dbReference type="NCBI Taxonomy" id="105785"/>
    <lineage>
        <taxon>Eukaryota</taxon>
        <taxon>Metazoa</taxon>
        <taxon>Ecdysozoa</taxon>
        <taxon>Arthropoda</taxon>
        <taxon>Hexapoda</taxon>
        <taxon>Insecta</taxon>
        <taxon>Pterygota</taxon>
        <taxon>Neoptera</taxon>
        <taxon>Polyneoptera</taxon>
        <taxon>Dictyoptera</taxon>
        <taxon>Blattodea</taxon>
        <taxon>Blattoidea</taxon>
        <taxon>Termitoidae</taxon>
        <taxon>Kalotermitidae</taxon>
        <taxon>Cryptotermitinae</taxon>
        <taxon>Cryptotermes</taxon>
    </lineage>
</organism>
<keyword evidence="4" id="KW-0812">Transmembrane</keyword>
<feature type="domain" description="Ig-like" evidence="5">
    <location>
        <begin position="877"/>
        <end position="970"/>
    </location>
</feature>
<dbReference type="CDD" id="cd00096">
    <property type="entry name" value="Ig"/>
    <property type="match status" value="3"/>
</dbReference>
<feature type="domain" description="Ig-like" evidence="5">
    <location>
        <begin position="592"/>
        <end position="684"/>
    </location>
</feature>
<comment type="caution">
    <text evidence="6">The sequence shown here is derived from an EMBL/GenBank/DDBJ whole genome shotgun (WGS) entry which is preliminary data.</text>
</comment>
<evidence type="ECO:0000256" key="3">
    <source>
        <dbReference type="ARBA" id="ARBA00023319"/>
    </source>
</evidence>
<dbReference type="GO" id="GO:0005886">
    <property type="term" value="C:plasma membrane"/>
    <property type="evidence" value="ECO:0007669"/>
    <property type="project" value="TreeGrafter"/>
</dbReference>
<feature type="domain" description="Ig-like" evidence="5">
    <location>
        <begin position="688"/>
        <end position="778"/>
    </location>
</feature>
<dbReference type="PANTHER" id="PTHR45080:SF8">
    <property type="entry name" value="IG-LIKE DOMAIN-CONTAINING PROTEIN"/>
    <property type="match status" value="1"/>
</dbReference>
<dbReference type="OrthoDB" id="6019866at2759"/>
<dbReference type="PANTHER" id="PTHR45080">
    <property type="entry name" value="CONTACTIN 5"/>
    <property type="match status" value="1"/>
</dbReference>
<dbReference type="InterPro" id="IPR050958">
    <property type="entry name" value="Cell_Adh-Cytoskel_Orgn"/>
</dbReference>
<evidence type="ECO:0000256" key="1">
    <source>
        <dbReference type="ARBA" id="ARBA00022729"/>
    </source>
</evidence>
<accession>A0A2J7PUV4</accession>
<gene>
    <name evidence="6" type="ORF">B7P43_G04789</name>
</gene>
<keyword evidence="1" id="KW-0732">Signal</keyword>
<evidence type="ECO:0000313" key="6">
    <source>
        <dbReference type="EMBL" id="PNF20116.1"/>
    </source>
</evidence>
<dbReference type="EMBL" id="NEVH01021192">
    <property type="protein sequence ID" value="PNF20116.1"/>
    <property type="molecule type" value="Genomic_DNA"/>
</dbReference>
<dbReference type="InParanoid" id="A0A2J7PUV4"/>
<dbReference type="InterPro" id="IPR036179">
    <property type="entry name" value="Ig-like_dom_sf"/>
</dbReference>
<dbReference type="Gene3D" id="2.60.40.10">
    <property type="entry name" value="Immunoglobulins"/>
    <property type="match status" value="9"/>
</dbReference>
<dbReference type="InterPro" id="IPR007110">
    <property type="entry name" value="Ig-like_dom"/>
</dbReference>
<dbReference type="InterPro" id="IPR013098">
    <property type="entry name" value="Ig_I-set"/>
</dbReference>
<name>A0A2J7PUV4_9NEOP</name>
<dbReference type="InterPro" id="IPR003599">
    <property type="entry name" value="Ig_sub"/>
</dbReference>
<keyword evidence="4" id="KW-0472">Membrane</keyword>
<feature type="transmembrane region" description="Helical" evidence="4">
    <location>
        <begin position="979"/>
        <end position="1001"/>
    </location>
</feature>